<accession>D1BDU8</accession>
<feature type="signal peptide" evidence="1">
    <location>
        <begin position="1"/>
        <end position="32"/>
    </location>
</feature>
<gene>
    <name evidence="2" type="ordered locus">Sked_32740</name>
</gene>
<protein>
    <recommendedName>
        <fullName evidence="4">Lipoprotein</fullName>
    </recommendedName>
</protein>
<evidence type="ECO:0000313" key="2">
    <source>
        <dbReference type="EMBL" id="ACZ23169.1"/>
    </source>
</evidence>
<dbReference type="RefSeq" id="WP_012868237.1">
    <property type="nucleotide sequence ID" value="NC_013521.1"/>
</dbReference>
<evidence type="ECO:0000313" key="3">
    <source>
        <dbReference type="Proteomes" id="UP000000322"/>
    </source>
</evidence>
<dbReference type="Proteomes" id="UP000000322">
    <property type="component" value="Chromosome"/>
</dbReference>
<evidence type="ECO:0000256" key="1">
    <source>
        <dbReference type="SAM" id="SignalP"/>
    </source>
</evidence>
<dbReference type="STRING" id="446469.Sked_32740"/>
<dbReference type="PROSITE" id="PS51257">
    <property type="entry name" value="PROKAR_LIPOPROTEIN"/>
    <property type="match status" value="1"/>
</dbReference>
<dbReference type="HOGENOM" id="CLU_1721061_0_0_11"/>
<dbReference type="EMBL" id="CP001819">
    <property type="protein sequence ID" value="ACZ23169.1"/>
    <property type="molecule type" value="Genomic_DNA"/>
</dbReference>
<dbReference type="OrthoDB" id="9874007at2"/>
<keyword evidence="1" id="KW-0732">Signal</keyword>
<feature type="chain" id="PRO_5038594841" description="Lipoprotein" evidence="1">
    <location>
        <begin position="33"/>
        <end position="152"/>
    </location>
</feature>
<sequence length="152" mass="16174">MRTTRRRTSSRTSSRSAVPALVTASLVALVVAGCSSEGQPTGPTAQFCADYATFTQAAFLDDVDTDDVASVLTALDTMVQDAKQIRPPEEIGAAWTTVFQASQDHVQLMRGVDWSSEAAQQEYFASVQGFESAELTEATAEVEAFVAAECPA</sequence>
<name>D1BDU8_SANKS</name>
<reference evidence="2 3" key="1">
    <citation type="journal article" date="2009" name="Stand. Genomic Sci.">
        <title>Complete genome sequence of Sanguibacter keddieii type strain (ST-74).</title>
        <authorList>
            <person name="Ivanova N."/>
            <person name="Sikorski J."/>
            <person name="Sims D."/>
            <person name="Brettin T."/>
            <person name="Detter J.C."/>
            <person name="Han C."/>
            <person name="Lapidus A."/>
            <person name="Copeland A."/>
            <person name="Glavina Del Rio T."/>
            <person name="Nolan M."/>
            <person name="Chen F."/>
            <person name="Lucas S."/>
            <person name="Tice H."/>
            <person name="Cheng J.F."/>
            <person name="Bruce D."/>
            <person name="Goodwin L."/>
            <person name="Pitluck S."/>
            <person name="Pati A."/>
            <person name="Mavromatis K."/>
            <person name="Chen A."/>
            <person name="Palaniappan K."/>
            <person name="D'haeseleer P."/>
            <person name="Chain P."/>
            <person name="Bristow J."/>
            <person name="Eisen J.A."/>
            <person name="Markowitz V."/>
            <person name="Hugenholtz P."/>
            <person name="Goker M."/>
            <person name="Pukall R."/>
            <person name="Klenk H.P."/>
            <person name="Kyrpides N.C."/>
        </authorList>
    </citation>
    <scope>NUCLEOTIDE SEQUENCE [LARGE SCALE GENOMIC DNA]</scope>
    <source>
        <strain evidence="3">ATCC 51767 / DSM 10542 / NCFB 3025 / ST-74</strain>
    </source>
</reference>
<proteinExistence type="predicted"/>
<evidence type="ECO:0008006" key="4">
    <source>
        <dbReference type="Google" id="ProtNLM"/>
    </source>
</evidence>
<organism evidence="2 3">
    <name type="scientific">Sanguibacter keddieii (strain ATCC 51767 / DSM 10542 / NCFB 3025 / ST-74)</name>
    <dbReference type="NCBI Taxonomy" id="446469"/>
    <lineage>
        <taxon>Bacteria</taxon>
        <taxon>Bacillati</taxon>
        <taxon>Actinomycetota</taxon>
        <taxon>Actinomycetes</taxon>
        <taxon>Micrococcales</taxon>
        <taxon>Sanguibacteraceae</taxon>
        <taxon>Sanguibacter</taxon>
    </lineage>
</organism>
<keyword evidence="3" id="KW-1185">Reference proteome</keyword>
<dbReference type="KEGG" id="ske:Sked_32740"/>
<dbReference type="AlphaFoldDB" id="D1BDU8"/>